<dbReference type="PANTHER" id="PTHR24346">
    <property type="entry name" value="MAP/MICROTUBULE AFFINITY-REGULATING KINASE"/>
    <property type="match status" value="1"/>
</dbReference>
<keyword evidence="1" id="KW-0723">Serine/threonine-protein kinase</keyword>
<dbReference type="EMBL" id="JH431071">
    <property type="status" value="NOT_ANNOTATED_CDS"/>
    <property type="molecule type" value="Genomic_DNA"/>
</dbReference>
<evidence type="ECO:0000256" key="1">
    <source>
        <dbReference type="ARBA" id="ARBA00022527"/>
    </source>
</evidence>
<keyword evidence="4" id="KW-0418">Kinase</keyword>
<dbReference type="PhylomeDB" id="T1IML9"/>
<evidence type="ECO:0000256" key="3">
    <source>
        <dbReference type="ARBA" id="ARBA00022741"/>
    </source>
</evidence>
<dbReference type="eggNOG" id="KOG0586">
    <property type="taxonomic scope" value="Eukaryota"/>
</dbReference>
<sequence>MAEFEIKTIAMNNKLSQKASEIPNSSKELIEQLRKLINHRKPVTKRRLCGRKEIFLVASKESWLATVGYILGDVIAVGGCRTVVHRADDMLGNGRVAVKVVRLIQLRKRGMNRDYIKFSIRDRWAKLSHPHICHLHDVIIGRRKAFFITQFACQGDVQRFIQNEDKYRSVFPSTVRRWCWQLTSALNYLHNQRLSHCDLKLENILLNCNLNVKLTDIGFAWNMQYQTEIETKSPMCCTIAYAAPEVLMGNLICELSADLWALGVIFYALWNRCLPFPGHVERDVILNIQKMAIIWKRGNNHAVDRPANDLVHRLLQISPKDRISCQEVMKHRLFTSTI</sequence>
<dbReference type="EnsemblMetazoa" id="SMAR002228-RA">
    <property type="protein sequence ID" value="SMAR002228-PA"/>
    <property type="gene ID" value="SMAR002228"/>
</dbReference>
<reference evidence="7" key="2">
    <citation type="submission" date="2015-02" db="UniProtKB">
        <authorList>
            <consortium name="EnsemblMetazoa"/>
        </authorList>
    </citation>
    <scope>IDENTIFICATION</scope>
</reference>
<dbReference type="Gene3D" id="1.10.510.10">
    <property type="entry name" value="Transferase(Phosphotransferase) domain 1"/>
    <property type="match status" value="1"/>
</dbReference>
<dbReference type="GO" id="GO:0035556">
    <property type="term" value="P:intracellular signal transduction"/>
    <property type="evidence" value="ECO:0007669"/>
    <property type="project" value="TreeGrafter"/>
</dbReference>
<keyword evidence="2" id="KW-0808">Transferase</keyword>
<dbReference type="SMART" id="SM00220">
    <property type="entry name" value="S_TKc"/>
    <property type="match status" value="1"/>
</dbReference>
<evidence type="ECO:0000313" key="8">
    <source>
        <dbReference type="Proteomes" id="UP000014500"/>
    </source>
</evidence>
<evidence type="ECO:0000256" key="2">
    <source>
        <dbReference type="ARBA" id="ARBA00022679"/>
    </source>
</evidence>
<protein>
    <recommendedName>
        <fullName evidence="6">Protein kinase domain-containing protein</fullName>
    </recommendedName>
</protein>
<reference evidence="8" key="1">
    <citation type="submission" date="2011-05" db="EMBL/GenBank/DDBJ databases">
        <authorList>
            <person name="Richards S.R."/>
            <person name="Qu J."/>
            <person name="Jiang H."/>
            <person name="Jhangiani S.N."/>
            <person name="Agravi P."/>
            <person name="Goodspeed R."/>
            <person name="Gross S."/>
            <person name="Mandapat C."/>
            <person name="Jackson L."/>
            <person name="Mathew T."/>
            <person name="Pu L."/>
            <person name="Thornton R."/>
            <person name="Saada N."/>
            <person name="Wilczek-Boney K.B."/>
            <person name="Lee S."/>
            <person name="Kovar C."/>
            <person name="Wu Y."/>
            <person name="Scherer S.E."/>
            <person name="Worley K.C."/>
            <person name="Muzny D.M."/>
            <person name="Gibbs R."/>
        </authorList>
    </citation>
    <scope>NUCLEOTIDE SEQUENCE</scope>
    <source>
        <strain evidence="8">Brora</strain>
    </source>
</reference>
<dbReference type="InterPro" id="IPR011009">
    <property type="entry name" value="Kinase-like_dom_sf"/>
</dbReference>
<name>T1IML9_STRMM</name>
<evidence type="ECO:0000313" key="7">
    <source>
        <dbReference type="EnsemblMetazoa" id="SMAR002228-PA"/>
    </source>
</evidence>
<dbReference type="GO" id="GO:0005524">
    <property type="term" value="F:ATP binding"/>
    <property type="evidence" value="ECO:0007669"/>
    <property type="project" value="UniProtKB-KW"/>
</dbReference>
<dbReference type="PROSITE" id="PS50011">
    <property type="entry name" value="PROTEIN_KINASE_DOM"/>
    <property type="match status" value="1"/>
</dbReference>
<dbReference type="STRING" id="126957.T1IML9"/>
<keyword evidence="5" id="KW-0067">ATP-binding</keyword>
<evidence type="ECO:0000256" key="5">
    <source>
        <dbReference type="ARBA" id="ARBA00022840"/>
    </source>
</evidence>
<dbReference type="HOGENOM" id="CLU_822129_0_0_1"/>
<feature type="domain" description="Protein kinase" evidence="6">
    <location>
        <begin position="69"/>
        <end position="334"/>
    </location>
</feature>
<keyword evidence="8" id="KW-1185">Reference proteome</keyword>
<keyword evidence="3" id="KW-0547">Nucleotide-binding</keyword>
<dbReference type="Pfam" id="PF00069">
    <property type="entry name" value="Pkinase"/>
    <property type="match status" value="1"/>
</dbReference>
<dbReference type="InterPro" id="IPR000719">
    <property type="entry name" value="Prot_kinase_dom"/>
</dbReference>
<accession>T1IML9</accession>
<dbReference type="GO" id="GO:0005737">
    <property type="term" value="C:cytoplasm"/>
    <property type="evidence" value="ECO:0007669"/>
    <property type="project" value="TreeGrafter"/>
</dbReference>
<dbReference type="Proteomes" id="UP000014500">
    <property type="component" value="Unassembled WGS sequence"/>
</dbReference>
<proteinExistence type="predicted"/>
<organism evidence="7 8">
    <name type="scientific">Strigamia maritima</name>
    <name type="common">European centipede</name>
    <name type="synonym">Geophilus maritimus</name>
    <dbReference type="NCBI Taxonomy" id="126957"/>
    <lineage>
        <taxon>Eukaryota</taxon>
        <taxon>Metazoa</taxon>
        <taxon>Ecdysozoa</taxon>
        <taxon>Arthropoda</taxon>
        <taxon>Myriapoda</taxon>
        <taxon>Chilopoda</taxon>
        <taxon>Pleurostigmophora</taxon>
        <taxon>Geophilomorpha</taxon>
        <taxon>Linotaeniidae</taxon>
        <taxon>Strigamia</taxon>
    </lineage>
</organism>
<dbReference type="PROSITE" id="PS00108">
    <property type="entry name" value="PROTEIN_KINASE_ST"/>
    <property type="match status" value="1"/>
</dbReference>
<dbReference type="InterPro" id="IPR008271">
    <property type="entry name" value="Ser/Thr_kinase_AS"/>
</dbReference>
<dbReference type="GO" id="GO:0004674">
    <property type="term" value="F:protein serine/threonine kinase activity"/>
    <property type="evidence" value="ECO:0007669"/>
    <property type="project" value="UniProtKB-KW"/>
</dbReference>
<dbReference type="SUPFAM" id="SSF56112">
    <property type="entry name" value="Protein kinase-like (PK-like)"/>
    <property type="match status" value="1"/>
</dbReference>
<dbReference type="AlphaFoldDB" id="T1IML9"/>
<evidence type="ECO:0000256" key="4">
    <source>
        <dbReference type="ARBA" id="ARBA00022777"/>
    </source>
</evidence>
<dbReference type="PANTHER" id="PTHR24346:SF82">
    <property type="entry name" value="KP78A-RELATED"/>
    <property type="match status" value="1"/>
</dbReference>
<evidence type="ECO:0000259" key="6">
    <source>
        <dbReference type="PROSITE" id="PS50011"/>
    </source>
</evidence>